<name>A0A1X7V065_AMPQE</name>
<protein>
    <recommendedName>
        <fullName evidence="1">RecQ mediated genome instability protein 1 OB-fold domain-containing protein</fullName>
    </recommendedName>
</protein>
<evidence type="ECO:0000259" key="1">
    <source>
        <dbReference type="Pfam" id="PF08585"/>
    </source>
</evidence>
<dbReference type="EnsemblMetazoa" id="Aqu2.1.32987_001">
    <property type="protein sequence ID" value="Aqu2.1.32987_001"/>
    <property type="gene ID" value="Aqu2.1.32987"/>
</dbReference>
<dbReference type="InterPro" id="IPR042470">
    <property type="entry name" value="RMI1_N_C_sf"/>
</dbReference>
<accession>A0A1X7V065</accession>
<dbReference type="eggNOG" id="KOG3683">
    <property type="taxonomic scope" value="Eukaryota"/>
</dbReference>
<feature type="domain" description="RecQ mediated genome instability protein 1 OB-fold" evidence="1">
    <location>
        <begin position="14"/>
        <end position="56"/>
    </location>
</feature>
<proteinExistence type="predicted"/>
<dbReference type="InParanoid" id="A0A1X7V065"/>
<dbReference type="AlphaFoldDB" id="A0A1X7V065"/>
<organism evidence="2">
    <name type="scientific">Amphimedon queenslandica</name>
    <name type="common">Sponge</name>
    <dbReference type="NCBI Taxonomy" id="400682"/>
    <lineage>
        <taxon>Eukaryota</taxon>
        <taxon>Metazoa</taxon>
        <taxon>Porifera</taxon>
        <taxon>Demospongiae</taxon>
        <taxon>Heteroscleromorpha</taxon>
        <taxon>Haplosclerida</taxon>
        <taxon>Niphatidae</taxon>
        <taxon>Amphimedon</taxon>
    </lineage>
</organism>
<dbReference type="InterPro" id="IPR013894">
    <property type="entry name" value="RMI1_OB"/>
</dbReference>
<evidence type="ECO:0000313" key="2">
    <source>
        <dbReference type="EnsemblMetazoa" id="Aqu2.1.32987_001"/>
    </source>
</evidence>
<dbReference type="Gene3D" id="2.40.50.770">
    <property type="entry name" value="RecQ-mediated genome instability protein Rmi1, C-terminal domain"/>
    <property type="match status" value="1"/>
</dbReference>
<dbReference type="Pfam" id="PF08585">
    <property type="entry name" value="RMI1_N_C"/>
    <property type="match status" value="1"/>
</dbReference>
<reference evidence="2" key="1">
    <citation type="submission" date="2017-05" db="UniProtKB">
        <authorList>
            <consortium name="EnsemblMetazoa"/>
        </authorList>
    </citation>
    <scope>IDENTIFICATION</scope>
</reference>
<dbReference type="STRING" id="400682.A0A1X7V065"/>
<sequence>MLNLPNSLPPIPSSPPGTKLLISSKVNVVGGFLLLTDKSTVILGGHVEHMVKKWNLEKENLPHAKIARFSTSNLKNEINIYKDIYDANKEANKIKNEGKLSP</sequence>